<reference evidence="2 3" key="1">
    <citation type="submission" date="2019-02" db="EMBL/GenBank/DDBJ databases">
        <title>Deep-cultivation of Planctomycetes and their phenomic and genomic characterization uncovers novel biology.</title>
        <authorList>
            <person name="Wiegand S."/>
            <person name="Jogler M."/>
            <person name="Boedeker C."/>
            <person name="Pinto D."/>
            <person name="Vollmers J."/>
            <person name="Rivas-Marin E."/>
            <person name="Kohn T."/>
            <person name="Peeters S.H."/>
            <person name="Heuer A."/>
            <person name="Rast P."/>
            <person name="Oberbeckmann S."/>
            <person name="Bunk B."/>
            <person name="Jeske O."/>
            <person name="Meyerdierks A."/>
            <person name="Storesund J.E."/>
            <person name="Kallscheuer N."/>
            <person name="Luecker S."/>
            <person name="Lage O.M."/>
            <person name="Pohl T."/>
            <person name="Merkel B.J."/>
            <person name="Hornburger P."/>
            <person name="Mueller R.-W."/>
            <person name="Bruemmer F."/>
            <person name="Labrenz M."/>
            <person name="Spormann A.M."/>
            <person name="Op Den Camp H."/>
            <person name="Overmann J."/>
            <person name="Amann R."/>
            <person name="Jetten M.S.M."/>
            <person name="Mascher T."/>
            <person name="Medema M.H."/>
            <person name="Devos D.P."/>
            <person name="Kaster A.-K."/>
            <person name="Ovreas L."/>
            <person name="Rohde M."/>
            <person name="Galperin M.Y."/>
            <person name="Jogler C."/>
        </authorList>
    </citation>
    <scope>NUCLEOTIDE SEQUENCE [LARGE SCALE GENOMIC DNA]</scope>
    <source>
        <strain evidence="2 3">Pla123a</strain>
    </source>
</reference>
<evidence type="ECO:0000256" key="1">
    <source>
        <dbReference type="SAM" id="SignalP"/>
    </source>
</evidence>
<dbReference type="Gene3D" id="2.60.120.260">
    <property type="entry name" value="Galactose-binding domain-like"/>
    <property type="match status" value="1"/>
</dbReference>
<accession>A0A5C5YSM2</accession>
<dbReference type="Gene3D" id="2.60.120.1390">
    <property type="match status" value="3"/>
</dbReference>
<evidence type="ECO:0008006" key="4">
    <source>
        <dbReference type="Google" id="ProtNLM"/>
    </source>
</evidence>
<protein>
    <recommendedName>
        <fullName evidence="4">DUF2961 domain-containing protein</fullName>
    </recommendedName>
</protein>
<dbReference type="Pfam" id="PF11175">
    <property type="entry name" value="DUF2961"/>
    <property type="match status" value="1"/>
</dbReference>
<dbReference type="OrthoDB" id="2518538at2"/>
<evidence type="ECO:0000313" key="3">
    <source>
        <dbReference type="Proteomes" id="UP000318478"/>
    </source>
</evidence>
<proteinExistence type="predicted"/>
<feature type="chain" id="PRO_5022866422" description="DUF2961 domain-containing protein" evidence="1">
    <location>
        <begin position="22"/>
        <end position="695"/>
    </location>
</feature>
<sequence length="695" mass="76698" precursor="true">MRRVKHLAVLTLLASSSVAAARETVTTGTVIAEMTDLERLCRLPEVDYRTVQFTSYDRRSATPGGPEWFANSDGFGGAPQPPFLETLREPGHDGVGRYLMAEVDGPGVIVRTWTAAINGRLQVYLDGADQPVYDGPTERFLHHPYDSFLEGSGVAADVLDGTFYQRDAGYCPLPFAKGCRVVWEGNPKKTHFYYIQARKYLAPVDVQTFRPADLATFRDQIEAASRVLKGEPPASVAPTDETREIAALVVPGRSVTAVELDGASAITELVTQVKAMNERAALRGVVMSIAFDGHTSAQVQSPVGDFYAAAPGVNPYHSLPFVVEESGRMTSRFVMPYARSARISFKNLTDEPVVIAGHVKVAPREWDAERDLHFRARWRVMHDLSSETPVDIPFLVAGGAGRFVGAVSLMLNPSRGTHPNGSWWGEGDEKLFVDGDRFPAWYGTGSEDYYNYSWSAVDLFDYAYCGQNRNDGPANRGFVSNYRFHLIDDQPFRNRLAFYMELLMHDKVDGFSYACLAYHYARPGTIDDHRPITRRDVAEPRLPEGWKPKAYRATEEATFLEPQELAPPDAVYEEGEQWTGGDMLAWTPEDKGDTLELKVPISKAGRYQVRLGMALDARSGVVSATLDGEPFGFGGGEGKMELYSARRTMCRASASDRVELSEGEHTLTLTYEGGPAAGAPADGPRIGVDFLWLQP</sequence>
<name>A0A5C5YSM2_9BACT</name>
<evidence type="ECO:0000313" key="2">
    <source>
        <dbReference type="EMBL" id="TWT77637.1"/>
    </source>
</evidence>
<keyword evidence="1" id="KW-0732">Signal</keyword>
<dbReference type="AlphaFoldDB" id="A0A5C5YSM2"/>
<comment type="caution">
    <text evidence="2">The sequence shown here is derived from an EMBL/GenBank/DDBJ whole genome shotgun (WGS) entry which is preliminary data.</text>
</comment>
<organism evidence="2 3">
    <name type="scientific">Posidoniimonas polymericola</name>
    <dbReference type="NCBI Taxonomy" id="2528002"/>
    <lineage>
        <taxon>Bacteria</taxon>
        <taxon>Pseudomonadati</taxon>
        <taxon>Planctomycetota</taxon>
        <taxon>Planctomycetia</taxon>
        <taxon>Pirellulales</taxon>
        <taxon>Lacipirellulaceae</taxon>
        <taxon>Posidoniimonas</taxon>
    </lineage>
</organism>
<dbReference type="InterPro" id="IPR021345">
    <property type="entry name" value="DUF2961"/>
</dbReference>
<gene>
    <name evidence="2" type="ORF">Pla123a_14330</name>
</gene>
<dbReference type="RefSeq" id="WP_146585324.1">
    <property type="nucleotide sequence ID" value="NZ_SJPO01000003.1"/>
</dbReference>
<dbReference type="EMBL" id="SJPO01000003">
    <property type="protein sequence ID" value="TWT77637.1"/>
    <property type="molecule type" value="Genomic_DNA"/>
</dbReference>
<keyword evidence="3" id="KW-1185">Reference proteome</keyword>
<feature type="signal peptide" evidence="1">
    <location>
        <begin position="1"/>
        <end position="21"/>
    </location>
</feature>
<dbReference type="Proteomes" id="UP000318478">
    <property type="component" value="Unassembled WGS sequence"/>
</dbReference>